<dbReference type="InterPro" id="IPR006638">
    <property type="entry name" value="Elp3/MiaA/NifB-like_rSAM"/>
</dbReference>
<comment type="cofactor">
    <cofactor evidence="1">
        <name>[4Fe-4S] cluster</name>
        <dbReference type="ChEBI" id="CHEBI:49883"/>
    </cofactor>
</comment>
<dbReference type="NCBIfam" id="TIGR00089">
    <property type="entry name" value="MiaB/RimO family radical SAM methylthiotransferase"/>
    <property type="match status" value="1"/>
</dbReference>
<dbReference type="HAMAP" id="MF_01865">
    <property type="entry name" value="MTTase_RimO"/>
    <property type="match status" value="1"/>
</dbReference>
<feature type="domain" description="MTTase N-terminal" evidence="9">
    <location>
        <begin position="3"/>
        <end position="118"/>
    </location>
</feature>
<reference evidence="11" key="1">
    <citation type="submission" date="2020-05" db="EMBL/GenBank/DDBJ databases">
        <authorList>
            <person name="Chiriac C."/>
            <person name="Salcher M."/>
            <person name="Ghai R."/>
            <person name="Kavagutti S V."/>
        </authorList>
    </citation>
    <scope>NUCLEOTIDE SEQUENCE</scope>
</reference>
<keyword evidence="7" id="KW-0411">Iron-sulfur</keyword>
<dbReference type="InterPro" id="IPR005839">
    <property type="entry name" value="Methylthiotransferase"/>
</dbReference>
<dbReference type="GO" id="GO:0006400">
    <property type="term" value="P:tRNA modification"/>
    <property type="evidence" value="ECO:0007669"/>
    <property type="project" value="InterPro"/>
</dbReference>
<evidence type="ECO:0000256" key="4">
    <source>
        <dbReference type="ARBA" id="ARBA00022691"/>
    </source>
</evidence>
<name>A0A6J7KM49_9ZZZZ</name>
<evidence type="ECO:0000259" key="10">
    <source>
        <dbReference type="PROSITE" id="PS51918"/>
    </source>
</evidence>
<dbReference type="GO" id="GO:0046872">
    <property type="term" value="F:metal ion binding"/>
    <property type="evidence" value="ECO:0007669"/>
    <property type="project" value="UniProtKB-KW"/>
</dbReference>
<feature type="domain" description="TRAM" evidence="8">
    <location>
        <begin position="365"/>
        <end position="430"/>
    </location>
</feature>
<dbReference type="Pfam" id="PF18693">
    <property type="entry name" value="TRAM_2"/>
    <property type="match status" value="1"/>
</dbReference>
<feature type="domain" description="Radical SAM core" evidence="10">
    <location>
        <begin position="130"/>
        <end position="362"/>
    </location>
</feature>
<dbReference type="Gene3D" id="3.80.30.20">
    <property type="entry name" value="tm_1862 like domain"/>
    <property type="match status" value="1"/>
</dbReference>
<dbReference type="SUPFAM" id="SSF102114">
    <property type="entry name" value="Radical SAM enzymes"/>
    <property type="match status" value="1"/>
</dbReference>
<dbReference type="GO" id="GO:0051539">
    <property type="term" value="F:4 iron, 4 sulfur cluster binding"/>
    <property type="evidence" value="ECO:0007669"/>
    <property type="project" value="UniProtKB-KW"/>
</dbReference>
<dbReference type="PROSITE" id="PS50926">
    <property type="entry name" value="TRAM"/>
    <property type="match status" value="1"/>
</dbReference>
<dbReference type="InterPro" id="IPR020612">
    <property type="entry name" value="Methylthiotransferase_CS"/>
</dbReference>
<evidence type="ECO:0000259" key="9">
    <source>
        <dbReference type="PROSITE" id="PS51449"/>
    </source>
</evidence>
<dbReference type="InterPro" id="IPR005840">
    <property type="entry name" value="Ribosomal_uS12_MeSTrfase_RimO"/>
</dbReference>
<dbReference type="PROSITE" id="PS01278">
    <property type="entry name" value="MTTASE_RADICAL"/>
    <property type="match status" value="1"/>
</dbReference>
<accession>A0A6J7KM49</accession>
<evidence type="ECO:0000256" key="2">
    <source>
        <dbReference type="ARBA" id="ARBA00022485"/>
    </source>
</evidence>
<dbReference type="CDD" id="cd01335">
    <property type="entry name" value="Radical_SAM"/>
    <property type="match status" value="1"/>
</dbReference>
<dbReference type="NCBIfam" id="TIGR01125">
    <property type="entry name" value="30S ribosomal protein S12 methylthiotransferase RimO"/>
    <property type="match status" value="1"/>
</dbReference>
<dbReference type="Gene3D" id="2.40.50.140">
    <property type="entry name" value="Nucleic acid-binding proteins"/>
    <property type="match status" value="1"/>
</dbReference>
<dbReference type="InterPro" id="IPR038135">
    <property type="entry name" value="Methylthiotransferase_N_sf"/>
</dbReference>
<keyword evidence="4" id="KW-0949">S-adenosyl-L-methionine</keyword>
<dbReference type="InterPro" id="IPR013848">
    <property type="entry name" value="Methylthiotransferase_N"/>
</dbReference>
<dbReference type="FunFam" id="3.40.50.12160:FF:000003">
    <property type="entry name" value="CDK5 regulatory subunit-associated protein 1"/>
    <property type="match status" value="1"/>
</dbReference>
<organism evidence="11">
    <name type="scientific">freshwater metagenome</name>
    <dbReference type="NCBI Taxonomy" id="449393"/>
    <lineage>
        <taxon>unclassified sequences</taxon>
        <taxon>metagenomes</taxon>
        <taxon>ecological metagenomes</taxon>
    </lineage>
</organism>
<keyword evidence="5" id="KW-0479">Metal-binding</keyword>
<dbReference type="PANTHER" id="PTHR43837">
    <property type="entry name" value="RIBOSOMAL PROTEIN S12 METHYLTHIOTRANSFERASE RIMO"/>
    <property type="match status" value="1"/>
</dbReference>
<dbReference type="AlphaFoldDB" id="A0A6J7KM49"/>
<proteinExistence type="inferred from homology"/>
<evidence type="ECO:0000256" key="6">
    <source>
        <dbReference type="ARBA" id="ARBA00023004"/>
    </source>
</evidence>
<keyword evidence="3" id="KW-0963">Cytoplasm</keyword>
<dbReference type="Pfam" id="PF04055">
    <property type="entry name" value="Radical_SAM"/>
    <property type="match status" value="1"/>
</dbReference>
<dbReference type="PROSITE" id="PS51918">
    <property type="entry name" value="RADICAL_SAM"/>
    <property type="match status" value="1"/>
</dbReference>
<evidence type="ECO:0000259" key="8">
    <source>
        <dbReference type="PROSITE" id="PS50926"/>
    </source>
</evidence>
<dbReference type="InterPro" id="IPR023404">
    <property type="entry name" value="rSAM_horseshoe"/>
</dbReference>
<evidence type="ECO:0000256" key="7">
    <source>
        <dbReference type="ARBA" id="ARBA00023014"/>
    </source>
</evidence>
<evidence type="ECO:0000256" key="3">
    <source>
        <dbReference type="ARBA" id="ARBA00022490"/>
    </source>
</evidence>
<evidence type="ECO:0000256" key="5">
    <source>
        <dbReference type="ARBA" id="ARBA00022723"/>
    </source>
</evidence>
<dbReference type="SFLD" id="SFLDF00274">
    <property type="entry name" value="ribosomal_protein_S12_methylth"/>
    <property type="match status" value="1"/>
</dbReference>
<keyword evidence="6" id="KW-0408">Iron</keyword>
<dbReference type="GO" id="GO:0005829">
    <property type="term" value="C:cytosol"/>
    <property type="evidence" value="ECO:0007669"/>
    <property type="project" value="TreeGrafter"/>
</dbReference>
<dbReference type="SFLD" id="SFLDG01061">
    <property type="entry name" value="methylthiotransferase"/>
    <property type="match status" value="1"/>
</dbReference>
<dbReference type="InterPro" id="IPR058240">
    <property type="entry name" value="rSAM_sf"/>
</dbReference>
<dbReference type="EMBL" id="CAFBNL010000055">
    <property type="protein sequence ID" value="CAB4955863.1"/>
    <property type="molecule type" value="Genomic_DNA"/>
</dbReference>
<sequence length="435" mass="46811">MAQRFFIETLGCPKNAVDSDKVTATLLADGLVAADTPEEADLVVVNTCAFIEAARQESIDTVLALSDRRRDGARIVVTGCMAERYGDELAEALPEVDAVIGFSGEGDLASVLLGRPSGGVRDLLDLPRPAPRAPWAYVKIAEGCDRACAFCAIPSFRGAQRSRTPDSIFLESKALVEGGAYELVLVAQDLASYGRDTGNPGALAPLLRELDLLRADGLQRVRLLYLYPSEVRDPLISTMLELDSVVPYFDLSLQHASAPLLRRMKRWGNGDKFLKAIDGIRAAEPEAAFRSSFIVGFPGETEQDHSELLDFLGAASLDWAGLFAFSPEEGTAALTLDRTVDDETIQERLRECSEVQDPITAALRDSLVGMEAQVLIDSTEGGDAVGRTHREAPEIDGVVRVSEAFARPGALITVRIREAIGPDLIADPVRAGVSS</sequence>
<gene>
    <name evidence="11" type="ORF">UFOPK3789_00979</name>
</gene>
<dbReference type="GO" id="GO:0035599">
    <property type="term" value="F:aspartic acid methylthiotransferase activity"/>
    <property type="evidence" value="ECO:0007669"/>
    <property type="project" value="TreeGrafter"/>
</dbReference>
<dbReference type="InterPro" id="IPR007197">
    <property type="entry name" value="rSAM"/>
</dbReference>
<dbReference type="PROSITE" id="PS51449">
    <property type="entry name" value="MTTASE_N"/>
    <property type="match status" value="1"/>
</dbReference>
<dbReference type="InterPro" id="IPR002792">
    <property type="entry name" value="TRAM_dom"/>
</dbReference>
<dbReference type="SFLD" id="SFLDS00029">
    <property type="entry name" value="Radical_SAM"/>
    <property type="match status" value="1"/>
</dbReference>
<dbReference type="Pfam" id="PF00919">
    <property type="entry name" value="UPF0004"/>
    <property type="match status" value="1"/>
</dbReference>
<dbReference type="SMART" id="SM00729">
    <property type="entry name" value="Elp3"/>
    <property type="match status" value="1"/>
</dbReference>
<dbReference type="Gene3D" id="3.40.50.12160">
    <property type="entry name" value="Methylthiotransferase, N-terminal domain"/>
    <property type="match status" value="1"/>
</dbReference>
<dbReference type="PANTHER" id="PTHR43837:SF1">
    <property type="entry name" value="RIBOSOMAL PROTEIN US12 METHYLTHIOTRANSFERASE RIMO"/>
    <property type="match status" value="1"/>
</dbReference>
<evidence type="ECO:0000313" key="11">
    <source>
        <dbReference type="EMBL" id="CAB4955863.1"/>
    </source>
</evidence>
<protein>
    <submittedName>
        <fullName evidence="11">Unannotated protein</fullName>
    </submittedName>
</protein>
<dbReference type="SFLD" id="SFLDG01082">
    <property type="entry name" value="B12-binding_domain_containing"/>
    <property type="match status" value="1"/>
</dbReference>
<dbReference type="InterPro" id="IPR012340">
    <property type="entry name" value="NA-bd_OB-fold"/>
</dbReference>
<keyword evidence="2" id="KW-0004">4Fe-4S</keyword>
<evidence type="ECO:0000256" key="1">
    <source>
        <dbReference type="ARBA" id="ARBA00001966"/>
    </source>
</evidence>
<dbReference type="FunFam" id="3.80.30.20:FF:000001">
    <property type="entry name" value="tRNA-2-methylthio-N(6)-dimethylallyladenosine synthase 2"/>
    <property type="match status" value="1"/>
</dbReference>